<dbReference type="Proteomes" id="UP001597181">
    <property type="component" value="Unassembled WGS sequence"/>
</dbReference>
<keyword evidence="1" id="KW-0812">Transmembrane</keyword>
<organism evidence="2 3">
    <name type="scientific">Leucobacter albus</name>
    <dbReference type="NCBI Taxonomy" id="272210"/>
    <lineage>
        <taxon>Bacteria</taxon>
        <taxon>Bacillati</taxon>
        <taxon>Actinomycetota</taxon>
        <taxon>Actinomycetes</taxon>
        <taxon>Micrococcales</taxon>
        <taxon>Microbacteriaceae</taxon>
        <taxon>Leucobacter</taxon>
    </lineage>
</organism>
<keyword evidence="3" id="KW-1185">Reference proteome</keyword>
<accession>A0ABW3TLQ7</accession>
<comment type="caution">
    <text evidence="2">The sequence shown here is derived from an EMBL/GenBank/DDBJ whole genome shotgun (WGS) entry which is preliminary data.</text>
</comment>
<proteinExistence type="predicted"/>
<keyword evidence="1" id="KW-1133">Transmembrane helix</keyword>
<dbReference type="RefSeq" id="WP_343958860.1">
    <property type="nucleotide sequence ID" value="NZ_BAAAKZ010000003.1"/>
</dbReference>
<evidence type="ECO:0000256" key="1">
    <source>
        <dbReference type="SAM" id="Phobius"/>
    </source>
</evidence>
<keyword evidence="1" id="KW-0472">Membrane</keyword>
<dbReference type="EMBL" id="JBHTLY010000001">
    <property type="protein sequence ID" value="MFD1200554.1"/>
    <property type="molecule type" value="Genomic_DNA"/>
</dbReference>
<feature type="transmembrane region" description="Helical" evidence="1">
    <location>
        <begin position="103"/>
        <end position="124"/>
    </location>
</feature>
<feature type="transmembrane region" description="Helical" evidence="1">
    <location>
        <begin position="30"/>
        <end position="49"/>
    </location>
</feature>
<feature type="transmembrane region" description="Helical" evidence="1">
    <location>
        <begin position="136"/>
        <end position="157"/>
    </location>
</feature>
<protein>
    <recommendedName>
        <fullName evidence="4">PH (Pleckstrin Homology) domain-containing protein</fullName>
    </recommendedName>
</protein>
<evidence type="ECO:0000313" key="2">
    <source>
        <dbReference type="EMBL" id="MFD1200554.1"/>
    </source>
</evidence>
<reference evidence="3" key="1">
    <citation type="journal article" date="2019" name="Int. J. Syst. Evol. Microbiol.">
        <title>The Global Catalogue of Microorganisms (GCM) 10K type strain sequencing project: providing services to taxonomists for standard genome sequencing and annotation.</title>
        <authorList>
            <consortium name="The Broad Institute Genomics Platform"/>
            <consortium name="The Broad Institute Genome Sequencing Center for Infectious Disease"/>
            <person name="Wu L."/>
            <person name="Ma J."/>
        </authorList>
    </citation>
    <scope>NUCLEOTIDE SEQUENCE [LARGE SCALE GENOMIC DNA]</scope>
    <source>
        <strain evidence="3">CCUG 50213</strain>
    </source>
</reference>
<feature type="transmembrane region" description="Helical" evidence="1">
    <location>
        <begin position="55"/>
        <end position="75"/>
    </location>
</feature>
<gene>
    <name evidence="2" type="ORF">ACFQ3U_01425</name>
</gene>
<sequence length="257" mass="26603">MTHTPTPVARLTPRIPTGGRPILPGGRNPLPLLLGLYVAPAIGFVIAMLDTRSGFRLLMASLGFALLVLVLGLTARVRALRAGAIHVAAAGELRFVPPRSQRAAMVGVPLAFLVPAVALVLIAVLDLPTQPSSSRLAAALPYVLWVFSLVTLARLCLSLRVALGLRVGPDGLRGVRGSKRVELAWEDLASAAPVGAHGPKLLLSTRAGASIVVDANHTGSDPAIIAAVIEHYRARPASRAELADGIGAIRAVEAAAA</sequence>
<evidence type="ECO:0000313" key="3">
    <source>
        <dbReference type="Proteomes" id="UP001597181"/>
    </source>
</evidence>
<name>A0ABW3TLQ7_9MICO</name>
<evidence type="ECO:0008006" key="4">
    <source>
        <dbReference type="Google" id="ProtNLM"/>
    </source>
</evidence>